<name>A0A7L2RK51_9PASS</name>
<gene>
    <name evidence="1" type="primary">Itpripl1_1</name>
    <name evidence="1" type="ORF">NEOCOR_R09678</name>
</gene>
<comment type="caution">
    <text evidence="1">The sequence shown here is derived from an EMBL/GenBank/DDBJ whole genome shotgun (WGS) entry which is preliminary data.</text>
</comment>
<sequence>QEDSTTYRLLVILRPPPGHSFIPDPPEQLPANGSGTRVALQCVFSTGQLRGRRRCFLHAPGNQLPREQEQCPLNALCTDTYLDVEKVSRWVQRVVASAWRHLPQSSDHQLRELPSSNSCKCQLTGPSGMQVTTELVSAVQ</sequence>
<keyword evidence="2" id="KW-1185">Reference proteome</keyword>
<protein>
    <submittedName>
        <fullName evidence="1">IPIL1 protein</fullName>
    </submittedName>
</protein>
<reference evidence="1 2" key="1">
    <citation type="submission" date="2019-09" db="EMBL/GenBank/DDBJ databases">
        <title>Bird 10,000 Genomes (B10K) Project - Family phase.</title>
        <authorList>
            <person name="Zhang G."/>
        </authorList>
    </citation>
    <scope>NUCLEOTIDE SEQUENCE [LARGE SCALE GENOMIC DNA]</scope>
    <source>
        <strain evidence="1">B10K-DU-002-79</strain>
    </source>
</reference>
<feature type="non-terminal residue" evidence="1">
    <location>
        <position position="140"/>
    </location>
</feature>
<evidence type="ECO:0000313" key="1">
    <source>
        <dbReference type="EMBL" id="NXS09681.1"/>
    </source>
</evidence>
<accession>A0A7L2RK51</accession>
<feature type="non-terminal residue" evidence="1">
    <location>
        <position position="1"/>
    </location>
</feature>
<evidence type="ECO:0000313" key="2">
    <source>
        <dbReference type="Proteomes" id="UP000560066"/>
    </source>
</evidence>
<proteinExistence type="predicted"/>
<organism evidence="1 2">
    <name type="scientific">Neodrepanis coruscans</name>
    <name type="common">wattled asity</name>
    <dbReference type="NCBI Taxonomy" id="254563"/>
    <lineage>
        <taxon>Eukaryota</taxon>
        <taxon>Metazoa</taxon>
        <taxon>Chordata</taxon>
        <taxon>Craniata</taxon>
        <taxon>Vertebrata</taxon>
        <taxon>Euteleostomi</taxon>
        <taxon>Archelosauria</taxon>
        <taxon>Archosauria</taxon>
        <taxon>Dinosauria</taxon>
        <taxon>Saurischia</taxon>
        <taxon>Theropoda</taxon>
        <taxon>Coelurosauria</taxon>
        <taxon>Aves</taxon>
        <taxon>Neognathae</taxon>
        <taxon>Neoaves</taxon>
        <taxon>Telluraves</taxon>
        <taxon>Australaves</taxon>
        <taxon>Passeriformes</taxon>
        <taxon>Philepittidae</taxon>
        <taxon>Neodrepanis</taxon>
    </lineage>
</organism>
<dbReference type="OrthoDB" id="9390510at2759"/>
<dbReference type="EMBL" id="VYZS01060045">
    <property type="protein sequence ID" value="NXS09681.1"/>
    <property type="molecule type" value="Genomic_DNA"/>
</dbReference>
<dbReference type="Proteomes" id="UP000560066">
    <property type="component" value="Unassembled WGS sequence"/>
</dbReference>
<dbReference type="AlphaFoldDB" id="A0A7L2RK51"/>